<dbReference type="RefSeq" id="WP_007688393.1">
    <property type="nucleotide sequence ID" value="NZ_CP013070.1"/>
</dbReference>
<proteinExistence type="predicted"/>
<dbReference type="Proteomes" id="UP000004550">
    <property type="component" value="Chromosome"/>
</dbReference>
<evidence type="ECO:0000259" key="1">
    <source>
        <dbReference type="Pfam" id="PF13280"/>
    </source>
</evidence>
<dbReference type="InterPro" id="IPR059020">
    <property type="entry name" value="CapW_CTD"/>
</dbReference>
<dbReference type="InterPro" id="IPR051534">
    <property type="entry name" value="CBASS_pafABC_assoc_protein"/>
</dbReference>
<dbReference type="PROSITE" id="PS52050">
    <property type="entry name" value="WYL"/>
    <property type="match status" value="1"/>
</dbReference>
<protein>
    <submittedName>
        <fullName evidence="4">Uncharacterized protein</fullName>
    </submittedName>
</protein>
<gene>
    <name evidence="4" type="ORF">SIDU_03320</name>
</gene>
<feature type="domain" description="DNA-binding transcriptional repressor CapW C-terminal dimerisation" evidence="2">
    <location>
        <begin position="209"/>
        <end position="276"/>
    </location>
</feature>
<dbReference type="PANTHER" id="PTHR34580:SF3">
    <property type="entry name" value="PROTEIN PAFB"/>
    <property type="match status" value="1"/>
</dbReference>
<name>A0A1L5BL76_SPHIB</name>
<reference evidence="4 5" key="1">
    <citation type="journal article" date="2012" name="J. Bacteriol.">
        <title>Genome sequence of Sphingobium indicum B90A, a hexachlorocyclohexane-degrading bacterium.</title>
        <authorList>
            <person name="Anand S."/>
            <person name="Sangwan N."/>
            <person name="Lata P."/>
            <person name="Kaur J."/>
            <person name="Dua A."/>
            <person name="Singh A.K."/>
            <person name="Verma M."/>
            <person name="Kaur J."/>
            <person name="Khurana J.P."/>
            <person name="Khurana P."/>
            <person name="Mathur S."/>
            <person name="Lal R."/>
        </authorList>
    </citation>
    <scope>NUCLEOTIDE SEQUENCE [LARGE SCALE GENOMIC DNA]</scope>
    <source>
        <strain evidence="5">DSM 16412 / CCM 7286 / MTCC 6364 / B90A</strain>
    </source>
</reference>
<evidence type="ECO:0000259" key="2">
    <source>
        <dbReference type="Pfam" id="PF26107"/>
    </source>
</evidence>
<dbReference type="Pfam" id="PF26109">
    <property type="entry name" value="WHD_BrxR"/>
    <property type="match status" value="1"/>
</dbReference>
<dbReference type="AlphaFoldDB" id="A0A1L5BL76"/>
<accession>A0A1L5BL76</accession>
<feature type="domain" description="DNA-binding transcriptional repressor CapW winged helix-turn-helix" evidence="3">
    <location>
        <begin position="11"/>
        <end position="91"/>
    </location>
</feature>
<feature type="domain" description="WYL" evidence="1">
    <location>
        <begin position="125"/>
        <end position="188"/>
    </location>
</feature>
<dbReference type="PIRSF" id="PIRSF015558">
    <property type="entry name" value="Txn_reg_DeoR_prd"/>
    <property type="match status" value="1"/>
</dbReference>
<organism evidence="4 5">
    <name type="scientific">Sphingobium indicum (strain DSM 16412 / CCM 7286 / MTCC 6364 / B90A)</name>
    <dbReference type="NCBI Taxonomy" id="861109"/>
    <lineage>
        <taxon>Bacteria</taxon>
        <taxon>Pseudomonadati</taxon>
        <taxon>Pseudomonadota</taxon>
        <taxon>Alphaproteobacteria</taxon>
        <taxon>Sphingomonadales</taxon>
        <taxon>Sphingomonadaceae</taxon>
        <taxon>Sphingobium</taxon>
    </lineage>
</organism>
<dbReference type="Pfam" id="PF13280">
    <property type="entry name" value="WYL"/>
    <property type="match status" value="1"/>
</dbReference>
<dbReference type="KEGG" id="sinb:SIDU_03320"/>
<sequence length="299" mass="35129">MSDDPKRPWTQNRRFEFIEWKLFWEGQLNRSDLETQFEISTPQASVDLKRYRDMAGDNIAYDATEKAFVPTRRLVPQFLVPSADRLLLQLRALLSAALPRRDVWFKSLPAIDMAPDLVRHVDPDCLRVILRAIRTRSAINVEYRSLTNIRWRKIAPHALTFDGHRWHLRAWACDRHDFRDFVLSRIGQFGEIEAASYDPEDDIEWGTRIKLRLSPHPGLTEDQRLAIQRDFDMDDGRREVEVRLSMAYYFIKRMNLDLPDLPATRVQLCIENIDEVDAAIAAAKEEGRRRIAERMLQSR</sequence>
<dbReference type="PANTHER" id="PTHR34580">
    <property type="match status" value="1"/>
</dbReference>
<dbReference type="InterPro" id="IPR016634">
    <property type="entry name" value="CapW-like"/>
</dbReference>
<dbReference type="InterPro" id="IPR026881">
    <property type="entry name" value="WYL_dom"/>
</dbReference>
<evidence type="ECO:0000313" key="4">
    <source>
        <dbReference type="EMBL" id="APL93623.1"/>
    </source>
</evidence>
<dbReference type="InterPro" id="IPR059019">
    <property type="entry name" value="WHD_CapW"/>
</dbReference>
<evidence type="ECO:0000259" key="3">
    <source>
        <dbReference type="Pfam" id="PF26109"/>
    </source>
</evidence>
<dbReference type="Pfam" id="PF26107">
    <property type="entry name" value="BrxR_CTD"/>
    <property type="match status" value="1"/>
</dbReference>
<dbReference type="EMBL" id="CP013070">
    <property type="protein sequence ID" value="APL93623.1"/>
    <property type="molecule type" value="Genomic_DNA"/>
</dbReference>
<evidence type="ECO:0000313" key="5">
    <source>
        <dbReference type="Proteomes" id="UP000004550"/>
    </source>
</evidence>